<feature type="compositionally biased region" description="Low complexity" evidence="15">
    <location>
        <begin position="151"/>
        <end position="163"/>
    </location>
</feature>
<reference evidence="19 20" key="1">
    <citation type="submission" date="2017-04" db="EMBL/GenBank/DDBJ databases">
        <title>The new phylogeny of genus Mycobacterium.</title>
        <authorList>
            <person name="Tortoli E."/>
            <person name="Trovato A."/>
            <person name="Cirillo D.M."/>
        </authorList>
    </citation>
    <scope>NUCLEOTIDE SEQUENCE [LARGE SCALE GENOMIC DNA]</scope>
    <source>
        <strain evidence="19 20">DSM 45247</strain>
    </source>
</reference>
<dbReference type="InterPro" id="IPR027417">
    <property type="entry name" value="P-loop_NTPase"/>
</dbReference>
<evidence type="ECO:0000256" key="6">
    <source>
        <dbReference type="ARBA" id="ARBA00022679"/>
    </source>
</evidence>
<dbReference type="Proteomes" id="UP000242320">
    <property type="component" value="Unassembled WGS sequence"/>
</dbReference>
<keyword evidence="10" id="KW-0067">ATP-binding</keyword>
<evidence type="ECO:0000256" key="15">
    <source>
        <dbReference type="SAM" id="MobiDB-lite"/>
    </source>
</evidence>
<keyword evidence="5" id="KW-0997">Cell inner membrane</keyword>
<keyword evidence="7" id="KW-0812">Transmembrane</keyword>
<evidence type="ECO:0000256" key="9">
    <source>
        <dbReference type="ARBA" id="ARBA00022777"/>
    </source>
</evidence>
<proteinExistence type="inferred from homology"/>
<protein>
    <submittedName>
        <fullName evidence="19">Chain-length determining protein</fullName>
    </submittedName>
</protein>
<keyword evidence="13" id="KW-0829">Tyrosine-protein kinase</keyword>
<comment type="similarity">
    <text evidence="2">Belongs to the CpsC/CapA family.</text>
</comment>
<name>A0A1X2L4C4_9MYCO</name>
<comment type="caution">
    <text evidence="19">The sequence shown here is derived from an EMBL/GenBank/DDBJ whole genome shotgun (WGS) entry which is preliminary data.</text>
</comment>
<sequence>MDFRTFARTITVRWKLFAAALLACLAGAAAVTAFQTRNYESSASVLISFPGQTDPTQLYYGTQAVQDRLSSYAAIAGGRAVAQRAVAHYDLPISADALAGKTRVQYVPKSMLFTIVVTDTDANRSAVLTKAVADEFVTLVGSLGGTPKGAPPQQNDDPPPVQTQQPETILARATVVEPAAVPRHPKSPVPVRNMALGLVAGVILGVGVALAREATDHTVRDRQQLERLSKLPTLAELPGNRGTAPRFGTDVSSDDAVRGLRARLLRAAGPGARLVVLTAPFGGEGTTTTALNLAKASAESGEGVLLVEGDTRRPVIAGLLKVESGEGLASALANPATAVKVVKPTPIAKLFVLAPRAARRGTLPCSAYLPDALENAMRELSAKFDRTVIDAPPVLGTADASMLSGAAHATVLVIRAGRTTEAELADALTELDAAGARIIGTVLTDARLSRHAKASYRTYRTKLRGST</sequence>
<dbReference type="Pfam" id="PF02706">
    <property type="entry name" value="Wzz"/>
    <property type="match status" value="1"/>
</dbReference>
<dbReference type="Gene3D" id="3.40.50.300">
    <property type="entry name" value="P-loop containing nucleotide triphosphate hydrolases"/>
    <property type="match status" value="1"/>
</dbReference>
<evidence type="ECO:0000256" key="2">
    <source>
        <dbReference type="ARBA" id="ARBA00006683"/>
    </source>
</evidence>
<evidence type="ECO:0000256" key="8">
    <source>
        <dbReference type="ARBA" id="ARBA00022741"/>
    </source>
</evidence>
<evidence type="ECO:0000256" key="11">
    <source>
        <dbReference type="ARBA" id="ARBA00022989"/>
    </source>
</evidence>
<evidence type="ECO:0000256" key="13">
    <source>
        <dbReference type="ARBA" id="ARBA00023137"/>
    </source>
</evidence>
<evidence type="ECO:0000256" key="5">
    <source>
        <dbReference type="ARBA" id="ARBA00022519"/>
    </source>
</evidence>
<dbReference type="OrthoDB" id="9812433at2"/>
<dbReference type="PANTHER" id="PTHR32309">
    <property type="entry name" value="TYROSINE-PROTEIN KINASE"/>
    <property type="match status" value="1"/>
</dbReference>
<evidence type="ECO:0000256" key="14">
    <source>
        <dbReference type="ARBA" id="ARBA00053015"/>
    </source>
</evidence>
<evidence type="ECO:0000313" key="20">
    <source>
        <dbReference type="Proteomes" id="UP000242320"/>
    </source>
</evidence>
<dbReference type="PANTHER" id="PTHR32309:SF31">
    <property type="entry name" value="CAPSULAR EXOPOLYSACCHARIDE FAMILY"/>
    <property type="match status" value="1"/>
</dbReference>
<dbReference type="GO" id="GO:0005886">
    <property type="term" value="C:plasma membrane"/>
    <property type="evidence" value="ECO:0007669"/>
    <property type="project" value="UniProtKB-SubCell"/>
</dbReference>
<evidence type="ECO:0000256" key="3">
    <source>
        <dbReference type="ARBA" id="ARBA00008883"/>
    </source>
</evidence>
<keyword evidence="9" id="KW-0418">Kinase</keyword>
<dbReference type="InterPro" id="IPR025669">
    <property type="entry name" value="AAA_dom"/>
</dbReference>
<accession>A0A1X2L4C4</accession>
<keyword evidence="16" id="KW-0732">Signal</keyword>
<keyword evidence="11" id="KW-1133">Transmembrane helix</keyword>
<keyword evidence="8" id="KW-0547">Nucleotide-binding</keyword>
<evidence type="ECO:0000256" key="10">
    <source>
        <dbReference type="ARBA" id="ARBA00022840"/>
    </source>
</evidence>
<dbReference type="CDD" id="cd05387">
    <property type="entry name" value="BY-kinase"/>
    <property type="match status" value="1"/>
</dbReference>
<dbReference type="AlphaFoldDB" id="A0A1X2L4C4"/>
<evidence type="ECO:0000256" key="4">
    <source>
        <dbReference type="ARBA" id="ARBA00022475"/>
    </source>
</evidence>
<dbReference type="EMBL" id="NCXM01000009">
    <property type="protein sequence ID" value="OSC28848.1"/>
    <property type="molecule type" value="Genomic_DNA"/>
</dbReference>
<keyword evidence="6" id="KW-0808">Transferase</keyword>
<keyword evidence="12" id="KW-0472">Membrane</keyword>
<evidence type="ECO:0000313" key="19">
    <source>
        <dbReference type="EMBL" id="OSC28848.1"/>
    </source>
</evidence>
<comment type="catalytic activity">
    <reaction evidence="14">
        <text>L-tyrosyl-[protein] + ATP = O-phospho-L-tyrosyl-[protein] + ADP + H(+)</text>
        <dbReference type="Rhea" id="RHEA:10596"/>
        <dbReference type="Rhea" id="RHEA-COMP:10136"/>
        <dbReference type="Rhea" id="RHEA-COMP:20101"/>
        <dbReference type="ChEBI" id="CHEBI:15378"/>
        <dbReference type="ChEBI" id="CHEBI:30616"/>
        <dbReference type="ChEBI" id="CHEBI:46858"/>
        <dbReference type="ChEBI" id="CHEBI:61978"/>
        <dbReference type="ChEBI" id="CHEBI:456216"/>
    </reaction>
</comment>
<organism evidence="19 20">
    <name type="scientific">Mycolicibacterium vulneris</name>
    <dbReference type="NCBI Taxonomy" id="547163"/>
    <lineage>
        <taxon>Bacteria</taxon>
        <taxon>Bacillati</taxon>
        <taxon>Actinomycetota</taxon>
        <taxon>Actinomycetes</taxon>
        <taxon>Mycobacteriales</taxon>
        <taxon>Mycobacteriaceae</taxon>
        <taxon>Mycolicibacterium</taxon>
    </lineage>
</organism>
<feature type="signal peptide" evidence="16">
    <location>
        <begin position="1"/>
        <end position="28"/>
    </location>
</feature>
<feature type="domain" description="AAA" evidence="18">
    <location>
        <begin position="278"/>
        <end position="407"/>
    </location>
</feature>
<dbReference type="InterPro" id="IPR050445">
    <property type="entry name" value="Bact_polysacc_biosynth/exp"/>
</dbReference>
<keyword evidence="20" id="KW-1185">Reference proteome</keyword>
<evidence type="ECO:0000259" key="18">
    <source>
        <dbReference type="Pfam" id="PF13614"/>
    </source>
</evidence>
<feature type="chain" id="PRO_5038750052" evidence="16">
    <location>
        <begin position="29"/>
        <end position="467"/>
    </location>
</feature>
<dbReference type="RefSeq" id="WP_085289818.1">
    <property type="nucleotide sequence ID" value="NZ_NCXM01000009.1"/>
</dbReference>
<gene>
    <name evidence="19" type="ORF">B8W69_10805</name>
</gene>
<feature type="domain" description="Polysaccharide chain length determinant N-terminal" evidence="17">
    <location>
        <begin position="1"/>
        <end position="73"/>
    </location>
</feature>
<keyword evidence="4" id="KW-1003">Cell membrane</keyword>
<evidence type="ECO:0000256" key="12">
    <source>
        <dbReference type="ARBA" id="ARBA00023136"/>
    </source>
</evidence>
<dbReference type="InterPro" id="IPR003856">
    <property type="entry name" value="LPS_length_determ_N"/>
</dbReference>
<evidence type="ECO:0000256" key="1">
    <source>
        <dbReference type="ARBA" id="ARBA00004429"/>
    </source>
</evidence>
<dbReference type="InterPro" id="IPR005702">
    <property type="entry name" value="Wzc-like_C"/>
</dbReference>
<evidence type="ECO:0000259" key="17">
    <source>
        <dbReference type="Pfam" id="PF02706"/>
    </source>
</evidence>
<evidence type="ECO:0000256" key="16">
    <source>
        <dbReference type="SAM" id="SignalP"/>
    </source>
</evidence>
<evidence type="ECO:0000256" key="7">
    <source>
        <dbReference type="ARBA" id="ARBA00022692"/>
    </source>
</evidence>
<dbReference type="Pfam" id="PF13614">
    <property type="entry name" value="AAA_31"/>
    <property type="match status" value="1"/>
</dbReference>
<feature type="region of interest" description="Disordered" evidence="15">
    <location>
        <begin position="143"/>
        <end position="163"/>
    </location>
</feature>
<dbReference type="SUPFAM" id="SSF52540">
    <property type="entry name" value="P-loop containing nucleoside triphosphate hydrolases"/>
    <property type="match status" value="1"/>
</dbReference>
<comment type="similarity">
    <text evidence="3">Belongs to the etk/wzc family.</text>
</comment>
<comment type="subcellular location">
    <subcellularLocation>
        <location evidence="1">Cell inner membrane</location>
        <topology evidence="1">Multi-pass membrane protein</topology>
    </subcellularLocation>
</comment>